<comment type="pathway">
    <text evidence="1">Cofactor biosynthesis; adenosylcobalamin biosynthesis.</text>
</comment>
<dbReference type="PANTHER" id="PTHR36925">
    <property type="entry name" value="COBALT-PRECORRIN-6A REDUCTASE"/>
    <property type="match status" value="1"/>
</dbReference>
<name>A0A3G8MB64_9HYPH</name>
<gene>
    <name evidence="4" type="ORF">EHO51_02050</name>
</gene>
<dbReference type="InterPro" id="IPR003723">
    <property type="entry name" value="Precorrin-6x_reduct"/>
</dbReference>
<dbReference type="PROSITE" id="PS51014">
    <property type="entry name" value="COBK_CBIJ"/>
    <property type="match status" value="1"/>
</dbReference>
<keyword evidence="2" id="KW-0169">Cobalamin biosynthesis</keyword>
<keyword evidence="3 4" id="KW-0560">Oxidoreductase</keyword>
<evidence type="ECO:0000256" key="2">
    <source>
        <dbReference type="ARBA" id="ARBA00022573"/>
    </source>
</evidence>
<dbReference type="UniPathway" id="UPA00148"/>
<dbReference type="PANTHER" id="PTHR36925:SF1">
    <property type="entry name" value="COBALT-PRECORRIN-6A REDUCTASE"/>
    <property type="match status" value="1"/>
</dbReference>
<dbReference type="NCBIfam" id="NF005968">
    <property type="entry name" value="PRK08057.1-2"/>
    <property type="match status" value="1"/>
</dbReference>
<dbReference type="AlphaFoldDB" id="A0A3G8MB64"/>
<dbReference type="Pfam" id="PF02571">
    <property type="entry name" value="CbiJ"/>
    <property type="match status" value="1"/>
</dbReference>
<dbReference type="GO" id="GO:0016994">
    <property type="term" value="F:precorrin-6A reductase activity"/>
    <property type="evidence" value="ECO:0007669"/>
    <property type="project" value="InterPro"/>
</dbReference>
<reference evidence="4 5" key="1">
    <citation type="submission" date="2018-11" db="EMBL/GenBank/DDBJ databases">
        <title>Genome squencing of methanotrophic bacteria isolated from alkaline groundwater in Korea.</title>
        <authorList>
            <person name="Nguyen L.N."/>
        </authorList>
    </citation>
    <scope>NUCLEOTIDE SEQUENCE [LARGE SCALE GENOMIC DNA]</scope>
    <source>
        <strain evidence="4 5">GW6</strain>
    </source>
</reference>
<dbReference type="EMBL" id="CP034086">
    <property type="protein sequence ID" value="AZG78462.1"/>
    <property type="molecule type" value="Genomic_DNA"/>
</dbReference>
<dbReference type="KEGG" id="mros:EHO51_02050"/>
<evidence type="ECO:0000256" key="3">
    <source>
        <dbReference type="ARBA" id="ARBA00023002"/>
    </source>
</evidence>
<proteinExistence type="predicted"/>
<dbReference type="NCBIfam" id="TIGR00715">
    <property type="entry name" value="precor6x_red"/>
    <property type="match status" value="1"/>
</dbReference>
<protein>
    <submittedName>
        <fullName evidence="4">Cobalt-precorrin-6A reductase</fullName>
        <ecNumber evidence="4">1.3.1.106</ecNumber>
    </submittedName>
</protein>
<evidence type="ECO:0000313" key="4">
    <source>
        <dbReference type="EMBL" id="AZG78462.1"/>
    </source>
</evidence>
<accession>A0A3G8MB64</accession>
<evidence type="ECO:0000256" key="1">
    <source>
        <dbReference type="ARBA" id="ARBA00004953"/>
    </source>
</evidence>
<evidence type="ECO:0000313" key="5">
    <source>
        <dbReference type="Proteomes" id="UP000273982"/>
    </source>
</evidence>
<dbReference type="Proteomes" id="UP000273982">
    <property type="component" value="Chromosome"/>
</dbReference>
<dbReference type="GO" id="GO:0009236">
    <property type="term" value="P:cobalamin biosynthetic process"/>
    <property type="evidence" value="ECO:0007669"/>
    <property type="project" value="UniProtKB-UniPathway"/>
</dbReference>
<organism evidence="4 5">
    <name type="scientific">Methylocystis rosea</name>
    <dbReference type="NCBI Taxonomy" id="173366"/>
    <lineage>
        <taxon>Bacteria</taxon>
        <taxon>Pseudomonadati</taxon>
        <taxon>Pseudomonadota</taxon>
        <taxon>Alphaproteobacteria</taxon>
        <taxon>Hyphomicrobiales</taxon>
        <taxon>Methylocystaceae</taxon>
        <taxon>Methylocystis</taxon>
    </lineage>
</organism>
<dbReference type="EC" id="1.3.1.106" evidence="4"/>
<sequence length="239" mass="25064">MLGGSSQARALATRIAADPHLAGVISLAGRTSAPIAHDLPTRVGGFGGVEGLTRYLIEERISHVVDATHPFAARISANARAACAVAGVPLLVLTRPPWVSSQGDRWIDVDDNAAAVSALGAASRRVFLAIGRQGVADFRAAPQHDYLLRVIEPPDSDDLPPSCEVIFGRGPFALEDEIALMREGRIEIVVTKNSGGALAYAKIEAARMLRLDVVMIARPASADAATTHSIDAAMAFLAS</sequence>